<gene>
    <name evidence="1" type="ORF">HCT14_05850</name>
</gene>
<evidence type="ECO:0000313" key="2">
    <source>
        <dbReference type="Proteomes" id="UP000711995"/>
    </source>
</evidence>
<keyword evidence="2" id="KW-1185">Reference proteome</keyword>
<reference evidence="1 2" key="1">
    <citation type="submission" date="2020-03" db="EMBL/GenBank/DDBJ databases">
        <title>Spirochaetal bacteria isolated from arthropods constitute a novel genus Entomospira genus novum within the order Spirochaetales.</title>
        <authorList>
            <person name="Grana-Miraglia L."/>
            <person name="Sikutova S."/>
            <person name="Fingerle V."/>
            <person name="Sing A."/>
            <person name="Castillo-Ramirez S."/>
            <person name="Margos G."/>
            <person name="Rudolf I."/>
        </authorList>
    </citation>
    <scope>NUCLEOTIDE SEQUENCE [LARGE SCALE GENOMIC DNA]</scope>
    <source>
        <strain evidence="1 2">BR193</strain>
    </source>
</reference>
<dbReference type="AlphaFoldDB" id="A0A968KRS4"/>
<dbReference type="RefSeq" id="WP_167700606.1">
    <property type="nucleotide sequence ID" value="NZ_CP118174.1"/>
</dbReference>
<accession>A0A968KRS4</accession>
<sequence>MTTLSRRHLGMLDFHAKEMTLICRGVTEFSYLCADPWIFVHEGVNVFELEITKAVAGYEIELSLSQMLKVTCNTIDITVKFKEESDLIITDD</sequence>
<dbReference type="Proteomes" id="UP000711995">
    <property type="component" value="Unassembled WGS sequence"/>
</dbReference>
<protein>
    <submittedName>
        <fullName evidence="1">Uncharacterized protein</fullName>
    </submittedName>
</protein>
<proteinExistence type="predicted"/>
<evidence type="ECO:0000313" key="1">
    <source>
        <dbReference type="EMBL" id="NIZ41024.1"/>
    </source>
</evidence>
<name>A0A968KRS4_9SPIO</name>
<comment type="caution">
    <text evidence="1">The sequence shown here is derived from an EMBL/GenBank/DDBJ whole genome shotgun (WGS) entry which is preliminary data.</text>
</comment>
<dbReference type="EMBL" id="JAATLJ010000001">
    <property type="protein sequence ID" value="NIZ41024.1"/>
    <property type="molecule type" value="Genomic_DNA"/>
</dbReference>
<organism evidence="1 2">
    <name type="scientific">Entomospira entomophila</name>
    <dbReference type="NCBI Taxonomy" id="2719988"/>
    <lineage>
        <taxon>Bacteria</taxon>
        <taxon>Pseudomonadati</taxon>
        <taxon>Spirochaetota</taxon>
        <taxon>Spirochaetia</taxon>
        <taxon>Spirochaetales</taxon>
        <taxon>Spirochaetaceae</taxon>
        <taxon>Entomospira</taxon>
    </lineage>
</organism>